<accession>A0A371GN32</accession>
<keyword evidence="1" id="KW-0234">DNA repair</keyword>
<protein>
    <recommendedName>
        <fullName evidence="1">ATP-dependent DNA helicase</fullName>
        <ecNumber evidence="1">5.6.2.3</ecNumber>
    </recommendedName>
</protein>
<dbReference type="STRING" id="157652.A0A371GN32"/>
<keyword evidence="1" id="KW-0547">Nucleotide-binding</keyword>
<keyword evidence="1" id="KW-0067">ATP-binding</keyword>
<dbReference type="GO" id="GO:0043139">
    <property type="term" value="F:5'-3' DNA helicase activity"/>
    <property type="evidence" value="ECO:0007669"/>
    <property type="project" value="UniProtKB-EC"/>
</dbReference>
<dbReference type="GO" id="GO:0006281">
    <property type="term" value="P:DNA repair"/>
    <property type="evidence" value="ECO:0007669"/>
    <property type="project" value="UniProtKB-KW"/>
</dbReference>
<proteinExistence type="inferred from homology"/>
<name>A0A371GN32_MUCPR</name>
<keyword evidence="1" id="KW-0227">DNA damage</keyword>
<comment type="caution">
    <text evidence="3">The sequence shown here is derived from an EMBL/GenBank/DDBJ whole genome shotgun (WGS) entry which is preliminary data.</text>
</comment>
<keyword evidence="1" id="KW-0233">DNA recombination</keyword>
<dbReference type="EMBL" id="QJKJ01005001">
    <property type="protein sequence ID" value="RDX91910.1"/>
    <property type="molecule type" value="Genomic_DNA"/>
</dbReference>
<evidence type="ECO:0000256" key="1">
    <source>
        <dbReference type="RuleBase" id="RU363044"/>
    </source>
</evidence>
<evidence type="ECO:0000313" key="3">
    <source>
        <dbReference type="EMBL" id="RDX91910.1"/>
    </source>
</evidence>
<keyword evidence="4" id="KW-1185">Reference proteome</keyword>
<dbReference type="AlphaFoldDB" id="A0A371GN32"/>
<comment type="similarity">
    <text evidence="1">Belongs to the helicase family.</text>
</comment>
<dbReference type="PANTHER" id="PTHR10492">
    <property type="match status" value="1"/>
</dbReference>
<dbReference type="GO" id="GO:0000723">
    <property type="term" value="P:telomere maintenance"/>
    <property type="evidence" value="ECO:0007669"/>
    <property type="project" value="InterPro"/>
</dbReference>
<evidence type="ECO:0000313" key="4">
    <source>
        <dbReference type="Proteomes" id="UP000257109"/>
    </source>
</evidence>
<dbReference type="GO" id="GO:0016887">
    <property type="term" value="F:ATP hydrolysis activity"/>
    <property type="evidence" value="ECO:0007669"/>
    <property type="project" value="RHEA"/>
</dbReference>
<keyword evidence="1" id="KW-0347">Helicase</keyword>
<feature type="domain" description="DNA helicase Pif1-like DEAD-box helicase" evidence="2">
    <location>
        <begin position="6"/>
        <end position="92"/>
    </location>
</feature>
<gene>
    <name evidence="3" type="ORF">CR513_26033</name>
</gene>
<comment type="cofactor">
    <cofactor evidence="1">
        <name>Mg(2+)</name>
        <dbReference type="ChEBI" id="CHEBI:18420"/>
    </cofactor>
</comment>
<dbReference type="GO" id="GO:0005524">
    <property type="term" value="F:ATP binding"/>
    <property type="evidence" value="ECO:0007669"/>
    <property type="project" value="UniProtKB-KW"/>
</dbReference>
<organism evidence="3 4">
    <name type="scientific">Mucuna pruriens</name>
    <name type="common">Velvet bean</name>
    <name type="synonym">Dolichos pruriens</name>
    <dbReference type="NCBI Taxonomy" id="157652"/>
    <lineage>
        <taxon>Eukaryota</taxon>
        <taxon>Viridiplantae</taxon>
        <taxon>Streptophyta</taxon>
        <taxon>Embryophyta</taxon>
        <taxon>Tracheophyta</taxon>
        <taxon>Spermatophyta</taxon>
        <taxon>Magnoliopsida</taxon>
        <taxon>eudicotyledons</taxon>
        <taxon>Gunneridae</taxon>
        <taxon>Pentapetalae</taxon>
        <taxon>rosids</taxon>
        <taxon>fabids</taxon>
        <taxon>Fabales</taxon>
        <taxon>Fabaceae</taxon>
        <taxon>Papilionoideae</taxon>
        <taxon>50 kb inversion clade</taxon>
        <taxon>NPAAA clade</taxon>
        <taxon>indigoferoid/millettioid clade</taxon>
        <taxon>Phaseoleae</taxon>
        <taxon>Mucuna</taxon>
    </lineage>
</organism>
<dbReference type="Proteomes" id="UP000257109">
    <property type="component" value="Unassembled WGS sequence"/>
</dbReference>
<evidence type="ECO:0000259" key="2">
    <source>
        <dbReference type="Pfam" id="PF05970"/>
    </source>
</evidence>
<sequence>MRIKCKDNHDKPFNKNVVILDGDFRKEPIVRKESRQEICRETLIHMNMEKLQCFKDKSKHEAEYYKTYQTCNDIKTFADWILQLRDGDMNSIENVEAYIDIPKDLLIQHYENLFLSLRAILAPSIKSHEQVNDFILSLIPRDEKEYFNSNTPCKSNEKL</sequence>
<dbReference type="GO" id="GO:0006310">
    <property type="term" value="P:DNA recombination"/>
    <property type="evidence" value="ECO:0007669"/>
    <property type="project" value="UniProtKB-KW"/>
</dbReference>
<keyword evidence="1" id="KW-0378">Hydrolase</keyword>
<reference evidence="3" key="1">
    <citation type="submission" date="2018-05" db="EMBL/GenBank/DDBJ databases">
        <title>Draft genome of Mucuna pruriens seed.</title>
        <authorList>
            <person name="Nnadi N.E."/>
            <person name="Vos R."/>
            <person name="Hasami M.H."/>
            <person name="Devisetty U.K."/>
            <person name="Aguiy J.C."/>
        </authorList>
    </citation>
    <scope>NUCLEOTIDE SEQUENCE [LARGE SCALE GENOMIC DNA]</scope>
    <source>
        <strain evidence="3">JCA_2017</strain>
    </source>
</reference>
<dbReference type="Pfam" id="PF05970">
    <property type="entry name" value="PIF1"/>
    <property type="match status" value="1"/>
</dbReference>
<comment type="catalytic activity">
    <reaction evidence="1">
        <text>ATP + H2O = ADP + phosphate + H(+)</text>
        <dbReference type="Rhea" id="RHEA:13065"/>
        <dbReference type="ChEBI" id="CHEBI:15377"/>
        <dbReference type="ChEBI" id="CHEBI:15378"/>
        <dbReference type="ChEBI" id="CHEBI:30616"/>
        <dbReference type="ChEBI" id="CHEBI:43474"/>
        <dbReference type="ChEBI" id="CHEBI:456216"/>
        <dbReference type="EC" id="5.6.2.3"/>
    </reaction>
</comment>
<dbReference type="OrthoDB" id="1701529at2759"/>
<dbReference type="PANTHER" id="PTHR10492:SF74">
    <property type="entry name" value="ATP-DEPENDENT DNA HELICASE"/>
    <property type="match status" value="1"/>
</dbReference>
<dbReference type="InterPro" id="IPR010285">
    <property type="entry name" value="DNA_helicase_pif1-like_DEAD"/>
</dbReference>
<dbReference type="EC" id="5.6.2.3" evidence="1"/>
<feature type="non-terminal residue" evidence="3">
    <location>
        <position position="159"/>
    </location>
</feature>